<evidence type="ECO:0008006" key="3">
    <source>
        <dbReference type="Google" id="ProtNLM"/>
    </source>
</evidence>
<keyword evidence="2" id="KW-1185">Reference proteome</keyword>
<protein>
    <recommendedName>
        <fullName evidence="3">MarR family transcriptional regulator</fullName>
    </recommendedName>
</protein>
<evidence type="ECO:0000313" key="2">
    <source>
        <dbReference type="Proteomes" id="UP000256725"/>
    </source>
</evidence>
<dbReference type="RefSeq" id="WP_283808605.1">
    <property type="nucleotide sequence ID" value="NZ_QUMP01000008.1"/>
</dbReference>
<dbReference type="Proteomes" id="UP000256725">
    <property type="component" value="Unassembled WGS sequence"/>
</dbReference>
<name>A0ABX9JDP2_9BRAD</name>
<evidence type="ECO:0000313" key="1">
    <source>
        <dbReference type="EMBL" id="REG03577.1"/>
    </source>
</evidence>
<gene>
    <name evidence="1" type="ORF">BJ123_108140</name>
</gene>
<sequence>MTDSDRLAALLEHIAAAIALADELGLAHLRFLLAMAVIEANDCA</sequence>
<organism evidence="1 2">
    <name type="scientific">Rhodopseudomonas thermotolerans</name>
    <dbReference type="NCBI Taxonomy" id="999700"/>
    <lineage>
        <taxon>Bacteria</taxon>
        <taxon>Pseudomonadati</taxon>
        <taxon>Pseudomonadota</taxon>
        <taxon>Alphaproteobacteria</taxon>
        <taxon>Hyphomicrobiales</taxon>
        <taxon>Nitrobacteraceae</taxon>
        <taxon>Rhodopseudomonas</taxon>
    </lineage>
</organism>
<accession>A0ABX9JDP2</accession>
<comment type="caution">
    <text evidence="1">The sequence shown here is derived from an EMBL/GenBank/DDBJ whole genome shotgun (WGS) entry which is preliminary data.</text>
</comment>
<reference evidence="1 2" key="1">
    <citation type="submission" date="2018-08" db="EMBL/GenBank/DDBJ databases">
        <title>Genomic Encyclopedia of Archaeal and Bacterial Type Strains, Phase II (KMG-II): from individual species to whole genera.</title>
        <authorList>
            <person name="Goeker M."/>
        </authorList>
    </citation>
    <scope>NUCLEOTIDE SEQUENCE [LARGE SCALE GENOMIC DNA]</scope>
    <source>
        <strain evidence="2">JA576,NBRC 108863,KCTC 15144</strain>
    </source>
</reference>
<dbReference type="EMBL" id="QUMP01000008">
    <property type="protein sequence ID" value="REG03577.1"/>
    <property type="molecule type" value="Genomic_DNA"/>
</dbReference>
<proteinExistence type="predicted"/>